<evidence type="ECO:0000313" key="2">
    <source>
        <dbReference type="Proteomes" id="UP001600894"/>
    </source>
</evidence>
<dbReference type="Proteomes" id="UP001600894">
    <property type="component" value="Unassembled WGS sequence"/>
</dbReference>
<evidence type="ECO:0000313" key="1">
    <source>
        <dbReference type="EMBL" id="GAA6269875.1"/>
    </source>
</evidence>
<accession>A0ABQ0B0R3</accession>
<comment type="caution">
    <text evidence="1">The sequence shown here is derived from an EMBL/GenBank/DDBJ whole genome shotgun (WGS) entry which is preliminary data.</text>
</comment>
<name>A0ABQ0B0R3_9FIRM</name>
<organism evidence="1 2">
    <name type="scientific">Enterocloster alcoholdehydrogenati</name>
    <dbReference type="NCBI Taxonomy" id="2547410"/>
    <lineage>
        <taxon>Bacteria</taxon>
        <taxon>Bacillati</taxon>
        <taxon>Bacillota</taxon>
        <taxon>Clostridia</taxon>
        <taxon>Lachnospirales</taxon>
        <taxon>Lachnospiraceae</taxon>
        <taxon>Enterocloster</taxon>
    </lineage>
</organism>
<proteinExistence type="predicted"/>
<keyword evidence="2" id="KW-1185">Reference proteome</keyword>
<dbReference type="EMBL" id="BAABXL010000001">
    <property type="protein sequence ID" value="GAA6269875.1"/>
    <property type="molecule type" value="Genomic_DNA"/>
</dbReference>
<reference evidence="1 2" key="1">
    <citation type="submission" date="2024-04" db="EMBL/GenBank/DDBJ databases">
        <title>Defined microbial consortia suppress multidrug-resistant proinflammatory Enterobacteriaceae via ecological control.</title>
        <authorList>
            <person name="Furuichi M."/>
            <person name="Kawaguchi T."/>
            <person name="Pust M."/>
            <person name="Yasuma K."/>
            <person name="Plichta D."/>
            <person name="Hasegawa N."/>
            <person name="Ohya T."/>
            <person name="Bhattarai S."/>
            <person name="Sasajima S."/>
            <person name="Aoto Y."/>
            <person name="Tuganbaev T."/>
            <person name="Yaginuma M."/>
            <person name="Ueda M."/>
            <person name="Okahashi N."/>
            <person name="Amafuji K."/>
            <person name="Kiridooshi Y."/>
            <person name="Sugita K."/>
            <person name="Strazar M."/>
            <person name="Skelly A."/>
            <person name="Suda W."/>
            <person name="Hattori M."/>
            <person name="Nakamoto N."/>
            <person name="Caballero S."/>
            <person name="Norman J."/>
            <person name="Olle B."/>
            <person name="Tanoue T."/>
            <person name="Arita M."/>
            <person name="Bucci V."/>
            <person name="Atarashi K."/>
            <person name="Xavier R."/>
            <person name="Honda K."/>
        </authorList>
    </citation>
    <scope>NUCLEOTIDE SEQUENCE [LARGE SCALE GENOMIC DNA]</scope>
    <source>
        <strain evidence="2">f13</strain>
    </source>
</reference>
<sequence>MSKFKNVYPALTSGSEFNPDVEEDVLSVYQSVNKRLCKNHGYDGIYVVFDEFSKYIEGHTTEGFSADMKTLQDLCELCNSSKEEQLHLTCVAHKAIRSYGDVLSKEVKNAFLGVEGRLNEKKFIVSSQNNYELIADAIQKTLEFAGWSRDDETYQEMLDRSYQIKEFRSLFDKDDYDSIVGNGAFPLTPLSACLLLQLSEKIAQNERTLFTFLTSKDLYSLAAYVEQCPDTAFAGAPLIYDYFSQLLADEKDFAVHGEWINAEHAIDKAEDADAKSILKTMAVIRMVNLSDDIPVNEEYLYLATGLGKEKIENAIEILTKQNLIAFNKEAKTYSFHGSVSVNLQELISDDIKKQFTKINVPDVLNRVNKNKYVLPKKYNQDHCMTRYFQVHIINSDSFMALSSMDYLPKEKHPDGYLFLVLNQNKEKPENIRKHLEELNDRSVMAAIVEQMPHVKSKTQNLLAVQRLLNDKTFSKENEAAGIELENWKKTLLNDLNRAIEDAMEHISTLYTRDGSEKIKEKPLNRVISDVAEAVYNKTPLINNESINRHNVTAQYSKARNVILDDIFHSRMFEQYNSGTSAEATIYRACIGSTKNDSNLAAARNEIIAFIHKSKGQKVAFATLVDKLTGAPYGMRRGVLPIYIAEQLMQLEDMPVIYHDKTEIALSPKLIVDAVAAPDNHYLYVEAETVEKLEYIEGLEKLFSDYGEYCNEIENMNRLARLKCFIQAWYRSLPQTATTFQVGDYPRQDMRKLKRFRKALTGEPNPRELIFEQIPDIFEECILSKTLKKVEDAKKDIDAHTRRLKKQAEGVVKRSLSLPHSDDLQQSLKVWYENIPPKAKNSLLPAASQSLLNCIRDVVDGKSIDLIEKLAKTATNFFIEDWNDKTKDEFESVLKTLVSDLKKKEDTVNTQQSKKIMLPAEEGNKEYFYDFDPNELSPSGVFFQSALDDMVDEYEALDNSEKIGILMNLVKKLMG</sequence>
<protein>
    <submittedName>
        <fullName evidence="1">Uncharacterized protein</fullName>
    </submittedName>
</protein>
<gene>
    <name evidence="1" type="ORF">F130042H8_29350</name>
</gene>